<dbReference type="RefSeq" id="WP_380096484.1">
    <property type="nucleotide sequence ID" value="NZ_JBHRYD010000005.1"/>
</dbReference>
<evidence type="ECO:0000256" key="6">
    <source>
        <dbReference type="SAM" id="Phobius"/>
    </source>
</evidence>
<reference evidence="8" key="1">
    <citation type="journal article" date="2019" name="Int. J. Syst. Evol. Microbiol.">
        <title>The Global Catalogue of Microorganisms (GCM) 10K type strain sequencing project: providing services to taxonomists for standard genome sequencing and annotation.</title>
        <authorList>
            <consortium name="The Broad Institute Genomics Platform"/>
            <consortium name="The Broad Institute Genome Sequencing Center for Infectious Disease"/>
            <person name="Wu L."/>
            <person name="Ma J."/>
        </authorList>
    </citation>
    <scope>NUCLEOTIDE SEQUENCE [LARGE SCALE GENOMIC DNA]</scope>
    <source>
        <strain evidence="8">KCTC 42281</strain>
    </source>
</reference>
<dbReference type="Proteomes" id="UP001595613">
    <property type="component" value="Unassembled WGS sequence"/>
</dbReference>
<feature type="transmembrane region" description="Helical" evidence="6">
    <location>
        <begin position="53"/>
        <end position="71"/>
    </location>
</feature>
<dbReference type="InterPro" id="IPR038330">
    <property type="entry name" value="TspO/MBR-related_sf"/>
</dbReference>
<dbReference type="Pfam" id="PF03073">
    <property type="entry name" value="TspO_MBR"/>
    <property type="match status" value="1"/>
</dbReference>
<proteinExistence type="inferred from homology"/>
<dbReference type="EMBL" id="JBHRYD010000005">
    <property type="protein sequence ID" value="MFC3704754.1"/>
    <property type="molecule type" value="Genomic_DNA"/>
</dbReference>
<accession>A0ABV7X2C5</accession>
<name>A0ABV7X2C5_9HYPH</name>
<evidence type="ECO:0000256" key="3">
    <source>
        <dbReference type="ARBA" id="ARBA00022692"/>
    </source>
</evidence>
<evidence type="ECO:0000256" key="4">
    <source>
        <dbReference type="ARBA" id="ARBA00022989"/>
    </source>
</evidence>
<evidence type="ECO:0000256" key="2">
    <source>
        <dbReference type="ARBA" id="ARBA00007524"/>
    </source>
</evidence>
<evidence type="ECO:0000256" key="1">
    <source>
        <dbReference type="ARBA" id="ARBA00004141"/>
    </source>
</evidence>
<feature type="transmembrane region" description="Helical" evidence="6">
    <location>
        <begin position="83"/>
        <end position="103"/>
    </location>
</feature>
<keyword evidence="8" id="KW-1185">Reference proteome</keyword>
<evidence type="ECO:0000313" key="7">
    <source>
        <dbReference type="EMBL" id="MFC3704754.1"/>
    </source>
</evidence>
<feature type="transmembrane region" description="Helical" evidence="6">
    <location>
        <begin position="134"/>
        <end position="158"/>
    </location>
</feature>
<gene>
    <name evidence="7" type="ORF">ACFOOL_08280</name>
</gene>
<protein>
    <submittedName>
        <fullName evidence="7">TspO/MBR family protein</fullName>
    </submittedName>
</protein>
<evidence type="ECO:0000313" key="8">
    <source>
        <dbReference type="Proteomes" id="UP001595613"/>
    </source>
</evidence>
<comment type="similarity">
    <text evidence="2">Belongs to the TspO/BZRP family.</text>
</comment>
<feature type="transmembrane region" description="Helical" evidence="6">
    <location>
        <begin position="12"/>
        <end position="33"/>
    </location>
</feature>
<feature type="transmembrane region" description="Helical" evidence="6">
    <location>
        <begin position="109"/>
        <end position="127"/>
    </location>
</feature>
<dbReference type="PANTHER" id="PTHR10057">
    <property type="entry name" value="PERIPHERAL-TYPE BENZODIAZEPINE RECEPTOR"/>
    <property type="match status" value="1"/>
</dbReference>
<comment type="caution">
    <text evidence="7">The sequence shown here is derived from an EMBL/GenBank/DDBJ whole genome shotgun (WGS) entry which is preliminary data.</text>
</comment>
<keyword evidence="5 6" id="KW-0472">Membrane</keyword>
<organism evidence="7 8">
    <name type="scientific">Devosia honganensis</name>
    <dbReference type="NCBI Taxonomy" id="1610527"/>
    <lineage>
        <taxon>Bacteria</taxon>
        <taxon>Pseudomonadati</taxon>
        <taxon>Pseudomonadota</taxon>
        <taxon>Alphaproteobacteria</taxon>
        <taxon>Hyphomicrobiales</taxon>
        <taxon>Devosiaceae</taxon>
        <taxon>Devosia</taxon>
    </lineage>
</organism>
<dbReference type="Gene3D" id="1.20.1260.100">
    <property type="entry name" value="TspO/MBR protein"/>
    <property type="match status" value="1"/>
</dbReference>
<sequence length="159" mass="17694">MQSTAVYRTPQSWLALAVFLLVVIGVGALIGTQSVPGEWYDGLTKPPLNPPDAVFAPVWFTLYVLIAIAGWRVWIEAPRSPAMMLWGAQMLLNWAWSPTFFVAEQPWPAFAIIAAMWLAILSFILAVRRRDSLAAWLFAPYLAWVGFAAYLNIGIAILN</sequence>
<evidence type="ECO:0000256" key="5">
    <source>
        <dbReference type="ARBA" id="ARBA00023136"/>
    </source>
</evidence>
<dbReference type="PIRSF" id="PIRSF005859">
    <property type="entry name" value="PBR"/>
    <property type="match status" value="1"/>
</dbReference>
<dbReference type="CDD" id="cd15904">
    <property type="entry name" value="TSPO_MBR"/>
    <property type="match status" value="1"/>
</dbReference>
<dbReference type="InterPro" id="IPR004307">
    <property type="entry name" value="TspO_MBR"/>
</dbReference>
<comment type="subcellular location">
    <subcellularLocation>
        <location evidence="1">Membrane</location>
        <topology evidence="1">Multi-pass membrane protein</topology>
    </subcellularLocation>
</comment>
<keyword evidence="4 6" id="KW-1133">Transmembrane helix</keyword>
<dbReference type="PANTHER" id="PTHR10057:SF0">
    <property type="entry name" value="TRANSLOCATOR PROTEIN"/>
    <property type="match status" value="1"/>
</dbReference>
<keyword evidence="3 6" id="KW-0812">Transmembrane</keyword>